<reference evidence="2 3" key="2">
    <citation type="journal article" date="2016" name="Infect. Immun.">
        <title>Helicobacter saguini, a Novel Helicobacter Isolated from Cotton-Top Tamarins with Ulcerative Colitis, Has Proinflammatory Properties and Induces Typhlocolitis and Dysplasia in Gnotobiotic IL-10-/- Mice.</title>
        <authorList>
            <person name="Shen Z."/>
            <person name="Mannion A."/>
            <person name="Whary M.T."/>
            <person name="Muthupalani S."/>
            <person name="Sheh A."/>
            <person name="Feng Y."/>
            <person name="Gong G."/>
            <person name="Vandamme P."/>
            <person name="Holcombe H.R."/>
            <person name="Paster B.J."/>
            <person name="Fox J.G."/>
        </authorList>
    </citation>
    <scope>NUCLEOTIDE SEQUENCE [LARGE SCALE GENOMIC DNA]</scope>
    <source>
        <strain evidence="2 3">MIT 97-6194</strain>
    </source>
</reference>
<dbReference type="EMBL" id="JRMP02000009">
    <property type="protein sequence ID" value="TLD94186.1"/>
    <property type="molecule type" value="Genomic_DNA"/>
</dbReference>
<keyword evidence="3" id="KW-1185">Reference proteome</keyword>
<dbReference type="RefSeq" id="WP_138127287.1">
    <property type="nucleotide sequence ID" value="NZ_JRMP02000009.1"/>
</dbReference>
<organism evidence="2 3">
    <name type="scientific">Helicobacter saguini</name>
    <dbReference type="NCBI Taxonomy" id="1548018"/>
    <lineage>
        <taxon>Bacteria</taxon>
        <taxon>Pseudomonadati</taxon>
        <taxon>Campylobacterota</taxon>
        <taxon>Epsilonproteobacteria</taxon>
        <taxon>Campylobacterales</taxon>
        <taxon>Helicobacteraceae</taxon>
        <taxon>Helicobacter</taxon>
    </lineage>
</organism>
<dbReference type="EMBL" id="QBIU01000001">
    <property type="protein sequence ID" value="MWV69142.1"/>
    <property type="molecule type" value="Genomic_DNA"/>
</dbReference>
<comment type="caution">
    <text evidence="2">The sequence shown here is derived from an EMBL/GenBank/DDBJ whole genome shotgun (WGS) entry which is preliminary data.</text>
</comment>
<evidence type="ECO:0000313" key="4">
    <source>
        <dbReference type="Proteomes" id="UP000477070"/>
    </source>
</evidence>
<reference evidence="1 4" key="4">
    <citation type="submission" date="2019-12" db="EMBL/GenBank/DDBJ databases">
        <title>Multi-Generational Helicobacter saguini Isolates.</title>
        <authorList>
            <person name="Mannion A."/>
            <person name="Shen Z."/>
            <person name="Fox J.G."/>
        </authorList>
    </citation>
    <scope>NUCLEOTIDE SEQUENCE [LARGE SCALE GENOMIC DNA]</scope>
    <source>
        <strain evidence="1">16-048</strain>
        <strain evidence="4">16-048 (F4)</strain>
    </source>
</reference>
<reference evidence="2 3" key="1">
    <citation type="journal article" date="2014" name="Genome Announc.">
        <title>Draft genome sequences of eight enterohepatic helicobacter species isolated from both laboratory and wild rodents.</title>
        <authorList>
            <person name="Sheh A."/>
            <person name="Shen Z."/>
            <person name="Fox J.G."/>
        </authorList>
    </citation>
    <scope>NUCLEOTIDE SEQUENCE [LARGE SCALE GENOMIC DNA]</scope>
    <source>
        <strain evidence="2 3">MIT 97-6194</strain>
    </source>
</reference>
<proteinExistence type="predicted"/>
<accession>A0A4U8T3W9</accession>
<gene>
    <name evidence="1" type="ORF">DCO61_03710</name>
    <name evidence="2" type="ORF">LS64_006705</name>
</gene>
<dbReference type="AlphaFoldDB" id="A0A4U8T3W9"/>
<dbReference type="Proteomes" id="UP000477070">
    <property type="component" value="Unassembled WGS sequence"/>
</dbReference>
<name>A0A4U8T3W9_9HELI</name>
<evidence type="ECO:0000313" key="2">
    <source>
        <dbReference type="EMBL" id="TLD94186.1"/>
    </source>
</evidence>
<reference evidence="2" key="3">
    <citation type="submission" date="2018-04" db="EMBL/GenBank/DDBJ databases">
        <authorList>
            <person name="Sheh A."/>
            <person name="Shen Z."/>
            <person name="Mannion A.J."/>
            <person name="Fox J.G."/>
        </authorList>
    </citation>
    <scope>NUCLEOTIDE SEQUENCE</scope>
    <source>
        <strain evidence="2">MIT 97-6194</strain>
    </source>
</reference>
<protein>
    <submittedName>
        <fullName evidence="2">Uncharacterized protein</fullName>
    </submittedName>
</protein>
<evidence type="ECO:0000313" key="3">
    <source>
        <dbReference type="Proteomes" id="UP000029714"/>
    </source>
</evidence>
<dbReference type="Proteomes" id="UP000029714">
    <property type="component" value="Unassembled WGS sequence"/>
</dbReference>
<evidence type="ECO:0000313" key="1">
    <source>
        <dbReference type="EMBL" id="MWV69142.1"/>
    </source>
</evidence>
<sequence length="290" mass="33743">MTMVALFTLIVTAVARDIYNITSNKAEDIIINPKTDNVSEIVNRLAKIVNNPLIKVDDVARLKAKYTIEDIYEVMGYEGEHLPQLNEAPAYLVSVYLYENKQKAENNKYVKILSSAADLSNKNKNYFDTAFSNIKLQDYKYVCMNPNAYSWIESVDGYITGLKGEWEIKNLNGESYDDIYKMAYEISNNLSDNRFSMEEKVMWWEYHYSLMLSKVQRMICSHIPIFDNSSLYKAISLRVGTDVKETFEKTRNLKLFNYTLKDVENVIRDDIKKLLEISKTIKPQNIYLKN</sequence>